<dbReference type="Proteomes" id="UP000000702">
    <property type="component" value="Unassembled WGS sequence"/>
</dbReference>
<evidence type="ECO:0000313" key="7">
    <source>
        <dbReference type="Proteomes" id="UP000000702"/>
    </source>
</evidence>
<dbReference type="PROSITE" id="PS51858">
    <property type="entry name" value="PPPDE"/>
    <property type="match status" value="1"/>
</dbReference>
<feature type="region of interest" description="Disordered" evidence="4">
    <location>
        <begin position="481"/>
        <end position="502"/>
    </location>
</feature>
<keyword evidence="2" id="KW-0645">Protease</keyword>
<comment type="caution">
    <text evidence="6">The sequence shown here is derived from an EMBL/GenBank/DDBJ whole genome shotgun (WGS) entry which is preliminary data.</text>
</comment>
<evidence type="ECO:0000256" key="4">
    <source>
        <dbReference type="SAM" id="MobiDB-lite"/>
    </source>
</evidence>
<dbReference type="Gene3D" id="3.90.1720.30">
    <property type="entry name" value="PPPDE domains"/>
    <property type="match status" value="1"/>
</dbReference>
<keyword evidence="3" id="KW-0378">Hydrolase</keyword>
<dbReference type="EMBL" id="CAEQ01002606">
    <property type="protein sequence ID" value="CCD17144.1"/>
    <property type="molecule type" value="Genomic_DNA"/>
</dbReference>
<feature type="compositionally biased region" description="Low complexity" evidence="4">
    <location>
        <begin position="490"/>
        <end position="501"/>
    </location>
</feature>
<comment type="similarity">
    <text evidence="1">Belongs to the DeSI family.</text>
</comment>
<proteinExistence type="inferred from homology"/>
<dbReference type="InterPro" id="IPR008580">
    <property type="entry name" value="PPPDE_dom"/>
</dbReference>
<keyword evidence="7" id="KW-1185">Reference proteome</keyword>
<reference evidence="6 7" key="2">
    <citation type="journal article" date="2012" name="Proc. Natl. Acad. Sci. U.S.A.">
        <title>Antigenic diversity is generated by distinct evolutionary mechanisms in African trypanosome species.</title>
        <authorList>
            <person name="Jackson A.P."/>
            <person name="Berry A."/>
            <person name="Aslett M."/>
            <person name="Allison H.C."/>
            <person name="Burton P."/>
            <person name="Vavrova-Anderson J."/>
            <person name="Brown R."/>
            <person name="Browne H."/>
            <person name="Corton N."/>
            <person name="Hauser H."/>
            <person name="Gamble J."/>
            <person name="Gilderthorp R."/>
            <person name="Marcello L."/>
            <person name="McQuillan J."/>
            <person name="Otto T.D."/>
            <person name="Quail M.A."/>
            <person name="Sanders M.J."/>
            <person name="van Tonder A."/>
            <person name="Ginger M.L."/>
            <person name="Field M.C."/>
            <person name="Barry J.D."/>
            <person name="Hertz-Fowler C."/>
            <person name="Berriman M."/>
        </authorList>
    </citation>
    <scope>NUCLEOTIDE SEQUENCE [LARGE SCALE GENOMIC DNA]</scope>
    <source>
        <strain evidence="6 7">IL3000</strain>
    </source>
</reference>
<feature type="domain" description="PPPDE" evidence="5">
    <location>
        <begin position="44"/>
        <end position="194"/>
    </location>
</feature>
<dbReference type="InterPro" id="IPR042266">
    <property type="entry name" value="PPPDE_sf"/>
</dbReference>
<dbReference type="VEuPathDB" id="TriTrypDB:TcIL3000_0_19910"/>
<evidence type="ECO:0000313" key="6">
    <source>
        <dbReference type="EMBL" id="CCD17144.1"/>
    </source>
</evidence>
<dbReference type="SMART" id="SM01179">
    <property type="entry name" value="DUF862"/>
    <property type="match status" value="1"/>
</dbReference>
<dbReference type="GO" id="GO:0016579">
    <property type="term" value="P:protein deubiquitination"/>
    <property type="evidence" value="ECO:0007669"/>
    <property type="project" value="TreeGrafter"/>
</dbReference>
<organism evidence="6 7">
    <name type="scientific">Trypanosoma congolense (strain IL3000)</name>
    <dbReference type="NCBI Taxonomy" id="1068625"/>
    <lineage>
        <taxon>Eukaryota</taxon>
        <taxon>Discoba</taxon>
        <taxon>Euglenozoa</taxon>
        <taxon>Kinetoplastea</taxon>
        <taxon>Metakinetoplastina</taxon>
        <taxon>Trypanosomatida</taxon>
        <taxon>Trypanosomatidae</taxon>
        <taxon>Trypanosoma</taxon>
        <taxon>Nannomonas</taxon>
    </lineage>
</organism>
<dbReference type="GO" id="GO:0101005">
    <property type="term" value="F:deubiquitinase activity"/>
    <property type="evidence" value="ECO:0007669"/>
    <property type="project" value="TreeGrafter"/>
</dbReference>
<feature type="compositionally biased region" description="Low complexity" evidence="4">
    <location>
        <begin position="357"/>
        <end position="370"/>
    </location>
</feature>
<evidence type="ECO:0000256" key="1">
    <source>
        <dbReference type="ARBA" id="ARBA00008140"/>
    </source>
</evidence>
<dbReference type="GO" id="GO:0006508">
    <property type="term" value="P:proteolysis"/>
    <property type="evidence" value="ECO:0007669"/>
    <property type="project" value="UniProtKB-KW"/>
</dbReference>
<dbReference type="PANTHER" id="PTHR12378">
    <property type="entry name" value="DESUMOYLATING ISOPEPTIDASE"/>
    <property type="match status" value="1"/>
</dbReference>
<dbReference type="Pfam" id="PF05903">
    <property type="entry name" value="Peptidase_C97"/>
    <property type="match status" value="1"/>
</dbReference>
<evidence type="ECO:0000259" key="5">
    <source>
        <dbReference type="PROSITE" id="PS51858"/>
    </source>
</evidence>
<gene>
    <name evidence="6" type="ORF">TCIL3000_0_19910</name>
</gene>
<evidence type="ECO:0000256" key="3">
    <source>
        <dbReference type="ARBA" id="ARBA00022801"/>
    </source>
</evidence>
<reference evidence="7" key="1">
    <citation type="submission" date="2011-07" db="EMBL/GenBank/DDBJ databases">
        <title>Divergent evolution of antigenic variation in African trypanosomes.</title>
        <authorList>
            <person name="Jackson A.P."/>
            <person name="Berry A."/>
            <person name="Allison H.C."/>
            <person name="Burton P."/>
            <person name="Anderson J."/>
            <person name="Aslett M."/>
            <person name="Brown R."/>
            <person name="Corton N."/>
            <person name="Harris D."/>
            <person name="Hauser H."/>
            <person name="Gamble J."/>
            <person name="Gilderthorp R."/>
            <person name="McQuillan J."/>
            <person name="Quail M.A."/>
            <person name="Sanders M."/>
            <person name="Van Tonder A."/>
            <person name="Ginger M.L."/>
            <person name="Donelson J.E."/>
            <person name="Field M.C."/>
            <person name="Barry J.D."/>
            <person name="Berriman M."/>
            <person name="Hertz-Fowler C."/>
        </authorList>
    </citation>
    <scope>NUCLEOTIDE SEQUENCE [LARGE SCALE GENOMIC DNA]</scope>
    <source>
        <strain evidence="7">IL3000</strain>
    </source>
</reference>
<feature type="compositionally biased region" description="Polar residues" evidence="4">
    <location>
        <begin position="324"/>
        <end position="336"/>
    </location>
</feature>
<name>F9WIJ6_TRYCI</name>
<protein>
    <submittedName>
        <fullName evidence="6">WGS project CAEQ00000000 data, annotated contig 803</fullName>
    </submittedName>
</protein>
<evidence type="ECO:0000256" key="2">
    <source>
        <dbReference type="ARBA" id="ARBA00022670"/>
    </source>
</evidence>
<accession>F9WIJ6</accession>
<dbReference type="AlphaFoldDB" id="F9WIJ6"/>
<feature type="region of interest" description="Disordered" evidence="4">
    <location>
        <begin position="297"/>
        <end position="380"/>
    </location>
</feature>
<sequence length="667" mass="73398">MSLFCCRDADNSIVEKDPGVIQVGEVELKRCHPPVLAFNNFVKTKVHLNVYSLVRYNNSLKKIGMGVFHTGVVVYGIEWGYGESMDPEATSGLFCVYPGQAAGILYRTIYLGVTTHSPEQVDTILHRLENEWRSSDYHILNHNCNHFSQRFCDLLTTVEKLKIPSWCNRAARFCGKVVPSSLASFVHRLIDEAPPRAPPMTPTRISELPKSIIPQDWYRHPAISQRKRYFTPYESEQECQYSTKEAEKQLENEDDSVFAAPTRFTGRATVLSVQESGVCGSLRTIILRKRSSIDTGNILQSSRETTEETESPSSQEDAVGKSHANGSSTQPVTIVTNKMYRRTNMLKVTVDERDSSSSRSSSTTSSYRSSIKVERRPSDAKIVTDCPHEADEALTHDDETIMEAQPRRLTEAPTVEVTGTPNETGSSGSEQDTSDIMEERWSRKAPPCALITLESLRRNCTSISTLDQSRISNETVTHVVHLNPDTTPNGSSSGKPSAAPAENQGRTFLVSKAIGPSLTVSSHVKCSSNLHSSSSSSQIYSASHGELPDTRASRRFLLDSSSDCVESTETTLPSQNVSTAFSANGSGGVAGIAVPCQSNMTIYSHKDEPGHLCSNTEVGKLCLGNRPVFSTVLPERRIREYPDGLCDPFLSLKKCSSRHARSSSSPP</sequence>
<dbReference type="PANTHER" id="PTHR12378:SF56">
    <property type="entry name" value="PPPDE DOMAIN-CONTAINING PROTEIN"/>
    <property type="match status" value="1"/>
</dbReference>